<organism evidence="2 3">
    <name type="scientific">Caerostris darwini</name>
    <dbReference type="NCBI Taxonomy" id="1538125"/>
    <lineage>
        <taxon>Eukaryota</taxon>
        <taxon>Metazoa</taxon>
        <taxon>Ecdysozoa</taxon>
        <taxon>Arthropoda</taxon>
        <taxon>Chelicerata</taxon>
        <taxon>Arachnida</taxon>
        <taxon>Araneae</taxon>
        <taxon>Araneomorphae</taxon>
        <taxon>Entelegynae</taxon>
        <taxon>Araneoidea</taxon>
        <taxon>Araneidae</taxon>
        <taxon>Caerostris</taxon>
    </lineage>
</organism>
<dbReference type="EMBL" id="BPLQ01010632">
    <property type="protein sequence ID" value="GIY52106.1"/>
    <property type="molecule type" value="Genomic_DNA"/>
</dbReference>
<feature type="compositionally biased region" description="Basic and acidic residues" evidence="1">
    <location>
        <begin position="1"/>
        <end position="30"/>
    </location>
</feature>
<feature type="region of interest" description="Disordered" evidence="1">
    <location>
        <begin position="1"/>
        <end position="32"/>
    </location>
</feature>
<accession>A0AAV4U2V6</accession>
<evidence type="ECO:0000313" key="2">
    <source>
        <dbReference type="EMBL" id="GIY52106.1"/>
    </source>
</evidence>
<sequence>MENIMDDEKRGMEKRRVEKQTKAKDGRGALKNEPFGSWVFYQTISCKLLSRHNAANVNTRHRFPKNFYLPGVDVKVSVRGHRREEQKEE</sequence>
<proteinExistence type="predicted"/>
<comment type="caution">
    <text evidence="2">The sequence shown here is derived from an EMBL/GenBank/DDBJ whole genome shotgun (WGS) entry which is preliminary data.</text>
</comment>
<gene>
    <name evidence="2" type="ORF">CDAR_432101</name>
</gene>
<dbReference type="AlphaFoldDB" id="A0AAV4U2V6"/>
<dbReference type="Proteomes" id="UP001054837">
    <property type="component" value="Unassembled WGS sequence"/>
</dbReference>
<protein>
    <submittedName>
        <fullName evidence="2">Uncharacterized protein</fullName>
    </submittedName>
</protein>
<reference evidence="2 3" key="1">
    <citation type="submission" date="2021-06" db="EMBL/GenBank/DDBJ databases">
        <title>Caerostris darwini draft genome.</title>
        <authorList>
            <person name="Kono N."/>
            <person name="Arakawa K."/>
        </authorList>
    </citation>
    <scope>NUCLEOTIDE SEQUENCE [LARGE SCALE GENOMIC DNA]</scope>
</reference>
<keyword evidence="3" id="KW-1185">Reference proteome</keyword>
<evidence type="ECO:0000313" key="3">
    <source>
        <dbReference type="Proteomes" id="UP001054837"/>
    </source>
</evidence>
<name>A0AAV4U2V6_9ARAC</name>
<evidence type="ECO:0000256" key="1">
    <source>
        <dbReference type="SAM" id="MobiDB-lite"/>
    </source>
</evidence>